<accession>A0ABU1XT87</accession>
<dbReference type="InterPro" id="IPR016084">
    <property type="entry name" value="Haem_Oase-like_multi-hlx"/>
</dbReference>
<organism evidence="1 2">
    <name type="scientific">Luteimonas terrae</name>
    <dbReference type="NCBI Taxonomy" id="1530191"/>
    <lineage>
        <taxon>Bacteria</taxon>
        <taxon>Pseudomonadati</taxon>
        <taxon>Pseudomonadota</taxon>
        <taxon>Gammaproteobacteria</taxon>
        <taxon>Lysobacterales</taxon>
        <taxon>Lysobacteraceae</taxon>
        <taxon>Luteimonas</taxon>
    </lineage>
</organism>
<evidence type="ECO:0000313" key="2">
    <source>
        <dbReference type="Proteomes" id="UP001256588"/>
    </source>
</evidence>
<dbReference type="RefSeq" id="WP_310232758.1">
    <property type="nucleotide sequence ID" value="NZ_JAVDWO010000002.1"/>
</dbReference>
<evidence type="ECO:0000313" key="1">
    <source>
        <dbReference type="EMBL" id="MDR7191948.1"/>
    </source>
</evidence>
<name>A0ABU1XT87_9GAMM</name>
<dbReference type="CDD" id="cd19166">
    <property type="entry name" value="HemeO-bac"/>
    <property type="match status" value="1"/>
</dbReference>
<dbReference type="SUPFAM" id="SSF48613">
    <property type="entry name" value="Heme oxygenase-like"/>
    <property type="match status" value="1"/>
</dbReference>
<dbReference type="Proteomes" id="UP001256588">
    <property type="component" value="Unassembled WGS sequence"/>
</dbReference>
<proteinExistence type="predicted"/>
<sequence length="195" mass="21375">MNTALRKLDVERHDLRHFLRAETSDLHARVDACFADGLGTPLTYGRYLVGMQRFAADFEVVIGAVPRASYWLSGDLHDLALAPLPPSGVRGYAIDADTRLGWEYVMAGSSLGARHLLRGVQSLGHDERSGARFLARHAGGDSWRNVLDRLAARSALTDLPYDDLLQGARDAFLLVQSCFERAFAAMPAPQQEPAA</sequence>
<dbReference type="EMBL" id="JAVDWO010000002">
    <property type="protein sequence ID" value="MDR7191948.1"/>
    <property type="molecule type" value="Genomic_DNA"/>
</dbReference>
<gene>
    <name evidence="1" type="ORF">J2W68_000656</name>
</gene>
<reference evidence="1 2" key="1">
    <citation type="submission" date="2023-07" db="EMBL/GenBank/DDBJ databases">
        <title>Sorghum-associated microbial communities from plants grown in Nebraska, USA.</title>
        <authorList>
            <person name="Schachtman D."/>
        </authorList>
    </citation>
    <scope>NUCLEOTIDE SEQUENCE [LARGE SCALE GENOMIC DNA]</scope>
    <source>
        <strain evidence="1 2">4099</strain>
    </source>
</reference>
<keyword evidence="2" id="KW-1185">Reference proteome</keyword>
<dbReference type="Gene3D" id="1.20.910.10">
    <property type="entry name" value="Heme oxygenase-like"/>
    <property type="match status" value="1"/>
</dbReference>
<comment type="caution">
    <text evidence="1">The sequence shown here is derived from an EMBL/GenBank/DDBJ whole genome shotgun (WGS) entry which is preliminary data.</text>
</comment>
<protein>
    <submittedName>
        <fullName evidence="1">Heme oxygenase</fullName>
    </submittedName>
</protein>